<dbReference type="EMBL" id="BLPG01000001">
    <property type="protein sequence ID" value="GFJ93280.1"/>
    <property type="molecule type" value="Genomic_DNA"/>
</dbReference>
<reference evidence="2 3" key="2">
    <citation type="submission" date="2020-03" db="EMBL/GenBank/DDBJ databases">
        <authorList>
            <person name="Ichikawa N."/>
            <person name="Kimura A."/>
            <person name="Kitahashi Y."/>
            <person name="Uohara A."/>
        </authorList>
    </citation>
    <scope>NUCLEOTIDE SEQUENCE [LARGE SCALE GENOMIC DNA]</scope>
    <source>
        <strain evidence="2 3">NBRC 108638</strain>
    </source>
</reference>
<keyword evidence="3" id="KW-1185">Reference proteome</keyword>
<keyword evidence="1" id="KW-0812">Transmembrane</keyword>
<protein>
    <submittedName>
        <fullName evidence="2">Uncharacterized protein</fullName>
    </submittedName>
</protein>
<keyword evidence="1" id="KW-1133">Transmembrane helix</keyword>
<dbReference type="Proteomes" id="UP000482960">
    <property type="component" value="Unassembled WGS sequence"/>
</dbReference>
<proteinExistence type="predicted"/>
<evidence type="ECO:0000313" key="3">
    <source>
        <dbReference type="Proteomes" id="UP000482960"/>
    </source>
</evidence>
<evidence type="ECO:0000256" key="1">
    <source>
        <dbReference type="SAM" id="Phobius"/>
    </source>
</evidence>
<dbReference type="AlphaFoldDB" id="A0A6V8LCB5"/>
<accession>A0A6V8LCB5</accession>
<keyword evidence="1" id="KW-0472">Membrane</keyword>
<organism evidence="2 3">
    <name type="scientific">Phytohabitans rumicis</name>
    <dbReference type="NCBI Taxonomy" id="1076125"/>
    <lineage>
        <taxon>Bacteria</taxon>
        <taxon>Bacillati</taxon>
        <taxon>Actinomycetota</taxon>
        <taxon>Actinomycetes</taxon>
        <taxon>Micromonosporales</taxon>
        <taxon>Micromonosporaceae</taxon>
    </lineage>
</organism>
<name>A0A6V8LCB5_9ACTN</name>
<dbReference type="RefSeq" id="WP_173079948.1">
    <property type="nucleotide sequence ID" value="NZ_BAABJB010000053.1"/>
</dbReference>
<evidence type="ECO:0000313" key="2">
    <source>
        <dbReference type="EMBL" id="GFJ93280.1"/>
    </source>
</evidence>
<sequence>MDHLFTTGTSVIGLANAAMMWPMLTLRVAASRWIIGPLLLLTAATAGLFAATIVYRDLWTMFPAAALMLMIAVHWDNRLSARRGWTGGRLGLHLAGRRIRRGKVRFITSSGRRMHTLDEIRAEYAQTILDNAAHDQDLDQLLNETADDIEALLRQPDDDGTPRSLDAITVASFANRVLDQFSDPDRRPPAAPYRGYSRDMLTIAALCRLGGRLPTVVPRT</sequence>
<gene>
    <name evidence="2" type="ORF">Prum_069220</name>
</gene>
<reference evidence="2 3" key="1">
    <citation type="submission" date="2020-03" db="EMBL/GenBank/DDBJ databases">
        <title>Whole genome shotgun sequence of Phytohabitans rumicis NBRC 108638.</title>
        <authorList>
            <person name="Komaki H."/>
            <person name="Tamura T."/>
        </authorList>
    </citation>
    <scope>NUCLEOTIDE SEQUENCE [LARGE SCALE GENOMIC DNA]</scope>
    <source>
        <strain evidence="2 3">NBRC 108638</strain>
    </source>
</reference>
<feature type="transmembrane region" description="Helical" evidence="1">
    <location>
        <begin position="33"/>
        <end position="51"/>
    </location>
</feature>
<comment type="caution">
    <text evidence="2">The sequence shown here is derived from an EMBL/GenBank/DDBJ whole genome shotgun (WGS) entry which is preliminary data.</text>
</comment>